<dbReference type="EMBL" id="CYYU01000025">
    <property type="protein sequence ID" value="CUO07811.1"/>
    <property type="molecule type" value="Genomic_DNA"/>
</dbReference>
<feature type="domain" description="ParB-like N-terminal" evidence="2">
    <location>
        <begin position="88"/>
        <end position="192"/>
    </location>
</feature>
<dbReference type="PANTHER" id="PTHR33375">
    <property type="entry name" value="CHROMOSOME-PARTITIONING PROTEIN PARB-RELATED"/>
    <property type="match status" value="1"/>
</dbReference>
<accession>A0A174C2S6</accession>
<dbReference type="AlphaFoldDB" id="A0A174C2S6"/>
<dbReference type="SUPFAM" id="SSF110849">
    <property type="entry name" value="ParB/Sulfiredoxin"/>
    <property type="match status" value="1"/>
</dbReference>
<dbReference type="Pfam" id="PF02195">
    <property type="entry name" value="ParB_N"/>
    <property type="match status" value="1"/>
</dbReference>
<dbReference type="GO" id="GO:0005694">
    <property type="term" value="C:chromosome"/>
    <property type="evidence" value="ECO:0007669"/>
    <property type="project" value="TreeGrafter"/>
</dbReference>
<dbReference type="eggNOG" id="COG1475">
    <property type="taxonomic scope" value="Bacteria"/>
</dbReference>
<evidence type="ECO:0000313" key="3">
    <source>
        <dbReference type="EMBL" id="CUO07811.1"/>
    </source>
</evidence>
<dbReference type="RefSeq" id="WP_055162848.1">
    <property type="nucleotide sequence ID" value="NZ_CABIWZ010000025.1"/>
</dbReference>
<organism evidence="3 4">
    <name type="scientific">Mitsuokella jalaludinii</name>
    <dbReference type="NCBI Taxonomy" id="187979"/>
    <lineage>
        <taxon>Bacteria</taxon>
        <taxon>Bacillati</taxon>
        <taxon>Bacillota</taxon>
        <taxon>Negativicutes</taxon>
        <taxon>Selenomonadales</taxon>
        <taxon>Selenomonadaceae</taxon>
        <taxon>Mitsuokella</taxon>
    </lineage>
</organism>
<evidence type="ECO:0000256" key="1">
    <source>
        <dbReference type="SAM" id="MobiDB-lite"/>
    </source>
</evidence>
<evidence type="ECO:0000313" key="4">
    <source>
        <dbReference type="Proteomes" id="UP000095546"/>
    </source>
</evidence>
<dbReference type="Proteomes" id="UP000095546">
    <property type="component" value="Unassembled WGS sequence"/>
</dbReference>
<name>A0A174C2S6_9FIRM</name>
<dbReference type="SMART" id="SM00470">
    <property type="entry name" value="ParB"/>
    <property type="match status" value="1"/>
</dbReference>
<proteinExistence type="predicted"/>
<dbReference type="InterPro" id="IPR036086">
    <property type="entry name" value="ParB/Sulfiredoxin_sf"/>
</dbReference>
<protein>
    <submittedName>
        <fullName evidence="3">PRTRC system ParB family protein</fullName>
    </submittedName>
</protein>
<feature type="region of interest" description="Disordered" evidence="1">
    <location>
        <begin position="41"/>
        <end position="70"/>
    </location>
</feature>
<gene>
    <name evidence="3" type="ORF">ERS852385_02077</name>
</gene>
<dbReference type="Gene3D" id="3.90.1530.10">
    <property type="entry name" value="Conserved hypothetical protein from pyrococcus furiosus pfu- 392566-001, ParB domain"/>
    <property type="match status" value="1"/>
</dbReference>
<dbReference type="InterPro" id="IPR003115">
    <property type="entry name" value="ParB_N"/>
</dbReference>
<dbReference type="InterPro" id="IPR050336">
    <property type="entry name" value="Chromosome_partition/occlusion"/>
</dbReference>
<dbReference type="Gene3D" id="1.10.10.2830">
    <property type="match status" value="1"/>
</dbReference>
<dbReference type="SUPFAM" id="SSF109709">
    <property type="entry name" value="KorB DNA-binding domain-like"/>
    <property type="match status" value="1"/>
</dbReference>
<dbReference type="PANTHER" id="PTHR33375:SF1">
    <property type="entry name" value="CHROMOSOME-PARTITIONING PROTEIN PARB-RELATED"/>
    <property type="match status" value="1"/>
</dbReference>
<dbReference type="STRING" id="187979.ERS852385_02077"/>
<keyword evidence="4" id="KW-1185">Reference proteome</keyword>
<dbReference type="GO" id="GO:0007059">
    <property type="term" value="P:chromosome segregation"/>
    <property type="evidence" value="ECO:0007669"/>
    <property type="project" value="TreeGrafter"/>
</dbReference>
<reference evidence="3 4" key="1">
    <citation type="submission" date="2015-09" db="EMBL/GenBank/DDBJ databases">
        <authorList>
            <consortium name="Pathogen Informatics"/>
        </authorList>
    </citation>
    <scope>NUCLEOTIDE SEQUENCE [LARGE SCALE GENOMIC DNA]</scope>
    <source>
        <strain evidence="3 4">2789STDY5608828</strain>
    </source>
</reference>
<sequence length="370" mass="41961">MMRNRTINFAKSDARPEDIKGTIGVSDRFADPKLKEAIEEQLRSEQPMASEQEEAGPAVSEVAGEASRGRREVDDVLTEIAGTAGRFMRIPRTKLMATPAAWNPFSQVSQEKKVLMADSIYRTGLQQPIVVRSIDEAGNMYQILAGNTRNEIYGVLYELTGDEKYASIEAKVYGYGELTDDQAREIASDTNYVQRAELSSRDKAYAVHTKVEMLKKNKVAAVLDRVAEQMNIQRSSVFYWNKVFSLIPEFYTYFDEGRIRLKTASRIASWPPAIQKALWERRDFLTDDLILKIPAKTPYDQIIPRFEELLDISTAPKKELGHIQSVDVQDRTYTIQAEVDRPDDSEVVVLCVPKGKMKALQRAYGDFLIK</sequence>
<evidence type="ECO:0000259" key="2">
    <source>
        <dbReference type="SMART" id="SM00470"/>
    </source>
</evidence>